<evidence type="ECO:0000313" key="3">
    <source>
        <dbReference type="WBParaSite" id="L893_g20852.t1"/>
    </source>
</evidence>
<sequence length="75" mass="8425">MAFRFIYDLRRHRQVIHNVWIGSSWVPTGKATRCRFQDGFDGGFGSGLGPIGFGALILELWSTSLIFLVNLILTP</sequence>
<evidence type="ECO:0000256" key="1">
    <source>
        <dbReference type="SAM" id="Phobius"/>
    </source>
</evidence>
<organism evidence="2 3">
    <name type="scientific">Steinernema glaseri</name>
    <dbReference type="NCBI Taxonomy" id="37863"/>
    <lineage>
        <taxon>Eukaryota</taxon>
        <taxon>Metazoa</taxon>
        <taxon>Ecdysozoa</taxon>
        <taxon>Nematoda</taxon>
        <taxon>Chromadorea</taxon>
        <taxon>Rhabditida</taxon>
        <taxon>Tylenchina</taxon>
        <taxon>Panagrolaimomorpha</taxon>
        <taxon>Strongyloidoidea</taxon>
        <taxon>Steinernematidae</taxon>
        <taxon>Steinernema</taxon>
    </lineage>
</organism>
<dbReference type="WBParaSite" id="L893_g20852.t1">
    <property type="protein sequence ID" value="L893_g20852.t1"/>
    <property type="gene ID" value="L893_g20852"/>
</dbReference>
<proteinExistence type="predicted"/>
<dbReference type="Proteomes" id="UP000095287">
    <property type="component" value="Unplaced"/>
</dbReference>
<keyword evidence="1" id="KW-0812">Transmembrane</keyword>
<protein>
    <submittedName>
        <fullName evidence="3">Ribonuclease H protein</fullName>
    </submittedName>
</protein>
<evidence type="ECO:0000313" key="2">
    <source>
        <dbReference type="Proteomes" id="UP000095287"/>
    </source>
</evidence>
<feature type="transmembrane region" description="Helical" evidence="1">
    <location>
        <begin position="51"/>
        <end position="73"/>
    </location>
</feature>
<reference evidence="3" key="1">
    <citation type="submission" date="2016-11" db="UniProtKB">
        <authorList>
            <consortium name="WormBaseParasite"/>
        </authorList>
    </citation>
    <scope>IDENTIFICATION</scope>
</reference>
<name>A0A1I7YYN9_9BILA</name>
<dbReference type="AlphaFoldDB" id="A0A1I7YYN9"/>
<keyword evidence="1" id="KW-0472">Membrane</keyword>
<keyword evidence="2" id="KW-1185">Reference proteome</keyword>
<accession>A0A1I7YYN9</accession>
<keyword evidence="1" id="KW-1133">Transmembrane helix</keyword>